<dbReference type="EC" id="4.1.2.13" evidence="3 7"/>
<accession>A0A7L4HLY3</accession>
<comment type="pathway">
    <text evidence="1 8">Carbohydrate degradation; glycolysis; D-glyceraldehyde 3-phosphate and glycerone phosphate from D-glucose: step 4/4.</text>
</comment>
<evidence type="ECO:0000256" key="7">
    <source>
        <dbReference type="RuleBase" id="RU003994"/>
    </source>
</evidence>
<evidence type="ECO:0000256" key="4">
    <source>
        <dbReference type="ARBA" id="ARBA00023152"/>
    </source>
</evidence>
<dbReference type="PANTHER" id="PTHR11627">
    <property type="entry name" value="FRUCTOSE-BISPHOSPHATE ALDOLASE"/>
    <property type="match status" value="1"/>
</dbReference>
<evidence type="ECO:0000313" key="10">
    <source>
        <dbReference type="Proteomes" id="UP000539032"/>
    </source>
</evidence>
<proteinExistence type="inferred from homology"/>
<keyword evidence="4 7" id="KW-0324">Glycolysis</keyword>
<dbReference type="Gene3D" id="3.20.20.70">
    <property type="entry name" value="Aldolase class I"/>
    <property type="match status" value="1"/>
</dbReference>
<dbReference type="InterPro" id="IPR013785">
    <property type="entry name" value="Aldolase_TIM"/>
</dbReference>
<dbReference type="PROSITE" id="PS00158">
    <property type="entry name" value="ALDOLASE_CLASS_I"/>
    <property type="match status" value="1"/>
</dbReference>
<dbReference type="UniPathway" id="UPA00109">
    <property type="reaction ID" value="UER00183"/>
</dbReference>
<evidence type="ECO:0000256" key="3">
    <source>
        <dbReference type="ARBA" id="ARBA00013068"/>
    </source>
</evidence>
<dbReference type="GO" id="GO:0004332">
    <property type="term" value="F:fructose-bisphosphate aldolase activity"/>
    <property type="evidence" value="ECO:0007669"/>
    <property type="project" value="UniProtKB-EC"/>
</dbReference>
<evidence type="ECO:0000256" key="5">
    <source>
        <dbReference type="ARBA" id="ARBA00023239"/>
    </source>
</evidence>
<feature type="non-terminal residue" evidence="9">
    <location>
        <position position="1"/>
    </location>
</feature>
<comment type="similarity">
    <text evidence="2 7">Belongs to the class I fructose-bisphosphate aldolase family.</text>
</comment>
<dbReference type="InterPro" id="IPR029768">
    <property type="entry name" value="Aldolase_I_AS"/>
</dbReference>
<feature type="non-terminal residue" evidence="9">
    <location>
        <position position="353"/>
    </location>
</feature>
<dbReference type="AlphaFoldDB" id="A0A7L4HLY3"/>
<keyword evidence="10" id="KW-1185">Reference proteome</keyword>
<reference evidence="9 10" key="1">
    <citation type="submission" date="2020-02" db="EMBL/GenBank/DDBJ databases">
        <title>Bird 10,000 Genomes (B10K) Project - Family phase.</title>
        <authorList>
            <person name="Zhang G."/>
        </authorList>
    </citation>
    <scope>NUCLEOTIDE SEQUENCE [LARGE SCALE GENOMIC DNA]</scope>
    <source>
        <strain evidence="9">B10K-DU-002-70</strain>
        <tissue evidence="9">Muscle</tissue>
    </source>
</reference>
<dbReference type="EMBL" id="VZTL01010891">
    <property type="protein sequence ID" value="NXX53643.1"/>
    <property type="molecule type" value="Genomic_DNA"/>
</dbReference>
<evidence type="ECO:0000256" key="2">
    <source>
        <dbReference type="ARBA" id="ARBA00010387"/>
    </source>
</evidence>
<protein>
    <recommendedName>
        <fullName evidence="3 7">Fructose-bisphosphate aldolase</fullName>
        <ecNumber evidence="3 7">4.1.2.13</ecNumber>
    </recommendedName>
</protein>
<dbReference type="OrthoDB" id="36455at2759"/>
<sequence>AAGSIAKRLSSVGVENTEENRRWYRQLLFTADSRVDTCIGGVILFHETLYQKADDGRPFPQVIRGKGALVGIKVDKGVVPLAGTNGETTTQGLDGLMERCAQYKKDGADFAKWRCVLKITEHTPTRLAVMENANVLARYASICQQNGIVPIVEPEILPDGDHDLKHCQYVTEKVGDVPRCPQSVHLPAASPLMSPCPQVLAAVYKALSDHHVYLEGTLLKPNMVTPGYACTKKYSPEEIAMATVTALRRTVPPAVPGITFLSGGQSEEEASLNLNAINRCPLARPWALTFSYGRALQASALRAWAGKKDNTKAAQEEYIKRALVGHHHPPGDTEGWGTRGQTGDGGWLMAWAW</sequence>
<evidence type="ECO:0000256" key="6">
    <source>
        <dbReference type="ARBA" id="ARBA00023270"/>
    </source>
</evidence>
<organism evidence="9 10">
    <name type="scientific">Scopus umbretta</name>
    <name type="common">Hammerkop</name>
    <dbReference type="NCBI Taxonomy" id="33581"/>
    <lineage>
        <taxon>Eukaryota</taxon>
        <taxon>Metazoa</taxon>
        <taxon>Chordata</taxon>
        <taxon>Craniata</taxon>
        <taxon>Vertebrata</taxon>
        <taxon>Euteleostomi</taxon>
        <taxon>Archelosauria</taxon>
        <taxon>Archosauria</taxon>
        <taxon>Dinosauria</taxon>
        <taxon>Saurischia</taxon>
        <taxon>Theropoda</taxon>
        <taxon>Coelurosauria</taxon>
        <taxon>Aves</taxon>
        <taxon>Neognathae</taxon>
        <taxon>Neoaves</taxon>
        <taxon>Aequornithes</taxon>
        <taxon>Pelecaniformes</taxon>
        <taxon>Scopidae</taxon>
        <taxon>Scopus</taxon>
    </lineage>
</organism>
<evidence type="ECO:0000256" key="8">
    <source>
        <dbReference type="RuleBase" id="RU004257"/>
    </source>
</evidence>
<comment type="catalytic activity">
    <reaction evidence="7">
        <text>beta-D-fructose 1,6-bisphosphate = D-glyceraldehyde 3-phosphate + dihydroxyacetone phosphate</text>
        <dbReference type="Rhea" id="RHEA:14729"/>
        <dbReference type="ChEBI" id="CHEBI:32966"/>
        <dbReference type="ChEBI" id="CHEBI:57642"/>
        <dbReference type="ChEBI" id="CHEBI:59776"/>
        <dbReference type="EC" id="4.1.2.13"/>
    </reaction>
</comment>
<keyword evidence="6" id="KW-0704">Schiff base</keyword>
<comment type="caution">
    <text evidence="9">The sequence shown here is derived from an EMBL/GenBank/DDBJ whole genome shotgun (WGS) entry which is preliminary data.</text>
</comment>
<name>A0A7L4HLY3_SCOUM</name>
<dbReference type="CDD" id="cd00948">
    <property type="entry name" value="FBP_aldolase_I_a"/>
    <property type="match status" value="1"/>
</dbReference>
<dbReference type="InterPro" id="IPR000741">
    <property type="entry name" value="FBA_I"/>
</dbReference>
<gene>
    <name evidence="9" type="primary">Aldoa</name>
    <name evidence="9" type="ORF">SCOUMB_R00669</name>
</gene>
<keyword evidence="5 7" id="KW-0456">Lyase</keyword>
<dbReference type="Proteomes" id="UP000539032">
    <property type="component" value="Unassembled WGS sequence"/>
</dbReference>
<dbReference type="Pfam" id="PF00274">
    <property type="entry name" value="Glycolytic"/>
    <property type="match status" value="2"/>
</dbReference>
<dbReference type="SUPFAM" id="SSF51569">
    <property type="entry name" value="Aldolase"/>
    <property type="match status" value="1"/>
</dbReference>
<dbReference type="GO" id="GO:0006096">
    <property type="term" value="P:glycolytic process"/>
    <property type="evidence" value="ECO:0007669"/>
    <property type="project" value="UniProtKB-UniPathway"/>
</dbReference>
<evidence type="ECO:0000256" key="1">
    <source>
        <dbReference type="ARBA" id="ARBA00004714"/>
    </source>
</evidence>
<evidence type="ECO:0000313" key="9">
    <source>
        <dbReference type="EMBL" id="NXX53643.1"/>
    </source>
</evidence>